<name>A0A8J6MWN0_9DELT</name>
<dbReference type="Pfam" id="PF16326">
    <property type="entry name" value="ABC_tran_CTD"/>
    <property type="match status" value="1"/>
</dbReference>
<dbReference type="GO" id="GO:0005524">
    <property type="term" value="F:ATP binding"/>
    <property type="evidence" value="ECO:0007669"/>
    <property type="project" value="UniProtKB-KW"/>
</dbReference>
<evidence type="ECO:0000259" key="6">
    <source>
        <dbReference type="PROSITE" id="PS50893"/>
    </source>
</evidence>
<dbReference type="FunFam" id="3.40.50.300:FF:000011">
    <property type="entry name" value="Putative ABC transporter ATP-binding component"/>
    <property type="match status" value="1"/>
</dbReference>
<dbReference type="InterPro" id="IPR003593">
    <property type="entry name" value="AAA+_ATPase"/>
</dbReference>
<dbReference type="AlphaFoldDB" id="A0A8J6MWN0"/>
<dbReference type="InterPro" id="IPR017871">
    <property type="entry name" value="ABC_transporter-like_CS"/>
</dbReference>
<dbReference type="InterPro" id="IPR027417">
    <property type="entry name" value="P-loop_NTPase"/>
</dbReference>
<gene>
    <name evidence="7" type="ORF">H8E19_04695</name>
</gene>
<evidence type="ECO:0000256" key="4">
    <source>
        <dbReference type="SAM" id="Coils"/>
    </source>
</evidence>
<feature type="coiled-coil region" evidence="4">
    <location>
        <begin position="249"/>
        <end position="283"/>
    </location>
</feature>
<evidence type="ECO:0000256" key="5">
    <source>
        <dbReference type="SAM" id="MobiDB-lite"/>
    </source>
</evidence>
<dbReference type="InterPro" id="IPR032781">
    <property type="entry name" value="ABC_tran_Xtn"/>
</dbReference>
<organism evidence="7 8">
    <name type="scientific">Candidatus Desulfacyla euxinica</name>
    <dbReference type="NCBI Taxonomy" id="2841693"/>
    <lineage>
        <taxon>Bacteria</taxon>
        <taxon>Deltaproteobacteria</taxon>
        <taxon>Candidatus Desulfacyla</taxon>
    </lineage>
</organism>
<dbReference type="SUPFAM" id="SSF52540">
    <property type="entry name" value="P-loop containing nucleoside triphosphate hydrolases"/>
    <property type="match status" value="2"/>
</dbReference>
<dbReference type="PROSITE" id="PS50893">
    <property type="entry name" value="ABC_TRANSPORTER_2"/>
    <property type="match status" value="2"/>
</dbReference>
<accession>A0A8J6MWN0</accession>
<dbReference type="Proteomes" id="UP000650524">
    <property type="component" value="Unassembled WGS sequence"/>
</dbReference>
<evidence type="ECO:0000256" key="2">
    <source>
        <dbReference type="ARBA" id="ARBA00022741"/>
    </source>
</evidence>
<dbReference type="InterPro" id="IPR051309">
    <property type="entry name" value="ABCF_ATPase"/>
</dbReference>
<dbReference type="GO" id="GO:0016887">
    <property type="term" value="F:ATP hydrolysis activity"/>
    <property type="evidence" value="ECO:0007669"/>
    <property type="project" value="InterPro"/>
</dbReference>
<dbReference type="GO" id="GO:0003677">
    <property type="term" value="F:DNA binding"/>
    <property type="evidence" value="ECO:0007669"/>
    <property type="project" value="InterPro"/>
</dbReference>
<evidence type="ECO:0000256" key="1">
    <source>
        <dbReference type="ARBA" id="ARBA00022737"/>
    </source>
</evidence>
<feature type="domain" description="ABC transporter" evidence="6">
    <location>
        <begin position="327"/>
        <end position="542"/>
    </location>
</feature>
<evidence type="ECO:0000256" key="3">
    <source>
        <dbReference type="ARBA" id="ARBA00022840"/>
    </source>
</evidence>
<dbReference type="Gene3D" id="1.10.287.380">
    <property type="entry name" value="Valyl-tRNA synthetase, C-terminal domain"/>
    <property type="match status" value="1"/>
</dbReference>
<keyword evidence="4" id="KW-0175">Coiled coil</keyword>
<dbReference type="Pfam" id="PF12848">
    <property type="entry name" value="ABC_tran_Xtn"/>
    <property type="match status" value="1"/>
</dbReference>
<feature type="compositionally biased region" description="Basic residues" evidence="5">
    <location>
        <begin position="566"/>
        <end position="577"/>
    </location>
</feature>
<feature type="domain" description="ABC transporter" evidence="6">
    <location>
        <begin position="1"/>
        <end position="261"/>
    </location>
</feature>
<keyword evidence="1" id="KW-0677">Repeat</keyword>
<reference evidence="7 8" key="1">
    <citation type="submission" date="2020-08" db="EMBL/GenBank/DDBJ databases">
        <title>Bridging the membrane lipid divide: bacteria of the FCB group superphylum have the potential to synthesize archaeal ether lipids.</title>
        <authorList>
            <person name="Villanueva L."/>
            <person name="Von Meijenfeldt F.A.B."/>
            <person name="Westbye A.B."/>
            <person name="Yadav S."/>
            <person name="Hopmans E.C."/>
            <person name="Dutilh B.E."/>
            <person name="Sinninghe Damste J.S."/>
        </authorList>
    </citation>
    <scope>NUCLEOTIDE SEQUENCE [LARGE SCALE GENOMIC DNA]</scope>
    <source>
        <strain evidence="7">NIOZ-UU27</strain>
    </source>
</reference>
<dbReference type="PANTHER" id="PTHR42855:SF2">
    <property type="entry name" value="DRUG RESISTANCE ABC TRANSPORTER,ATP-BINDING PROTEIN"/>
    <property type="match status" value="1"/>
</dbReference>
<dbReference type="FunFam" id="3.40.50.300:FF:000309">
    <property type="entry name" value="ABC transporter ATP-binding protein"/>
    <property type="match status" value="1"/>
</dbReference>
<protein>
    <submittedName>
        <fullName evidence="7">ABC-F family ATP-binding cassette domain-containing protein</fullName>
    </submittedName>
</protein>
<dbReference type="PROSITE" id="PS00211">
    <property type="entry name" value="ABC_TRANSPORTER_1"/>
    <property type="match status" value="2"/>
</dbReference>
<keyword evidence="2" id="KW-0547">Nucleotide-binding</keyword>
<proteinExistence type="predicted"/>
<feature type="coiled-coil region" evidence="4">
    <location>
        <begin position="591"/>
        <end position="618"/>
    </location>
</feature>
<dbReference type="SMART" id="SM00382">
    <property type="entry name" value="AAA"/>
    <property type="match status" value="2"/>
</dbReference>
<keyword evidence="3 7" id="KW-0067">ATP-binding</keyword>
<dbReference type="EMBL" id="JACNJD010000154">
    <property type="protein sequence ID" value="MBC8176683.1"/>
    <property type="molecule type" value="Genomic_DNA"/>
</dbReference>
<dbReference type="InterPro" id="IPR003439">
    <property type="entry name" value="ABC_transporter-like_ATP-bd"/>
</dbReference>
<sequence length="668" mass="76045">MSLVTVMKVSLNFFERQIFNQIGLQVNPGDRIGLVGRNGSGKTTLLRIIKGEIALETGKVRIAKKSRIGYLPQDIHEAVSGTLLQSLIESIPGRADLENRLKEVEHTLKADPDKQNQTKSGEKIAAIHQDLNRLDLEFPRHEAEKILIGLGFETADFIRPVASLSGGWKMRAALATLLYQKPDLLLLDEPTNHLDIPSVRWLVEFLQNFKGAMILVSHDREFLNKQVNRIVSFETEGMRSYKGNYDFYLKAREEEVRSIEARAKNQEQKIRDAKRFIERFRSKATKARQAQSKLKLVEKMELIETFKKEKTIHFSFPEVVRSGKEVVFIEGVSKRFGKNILYDDLNLRALRGERIAIIGPNGCGKTTLLKVVAGEIEADRGRISFGHKVSVSYFAQHHSDLLNPRKTVVEEVYQVVPNASIGFVRNVCGAFLFSGSDVDKTIGVLSGGERARVSLAKLLVNPGNFMLMDEPTNHLDIESSETLIEALKGYTGTLLFVSHNQSFVNRLATKIWDIRGQGIVEYQGRLDEYYERLLKTDSTSGQKEGDISNAREPGSLMVRREDGNHPNKKKGDRKREKREKAEKRQLIYETLKPIQDRLEDLEEKISDLETRQGEVEKILADPDIFGDKERSVPLLTEYKDIREELDKLLFKWEKDQDRLESAKMKLEG</sequence>
<dbReference type="CDD" id="cd03221">
    <property type="entry name" value="ABCF_EF-3"/>
    <property type="match status" value="2"/>
</dbReference>
<dbReference type="InterPro" id="IPR032524">
    <property type="entry name" value="ABC_tran_C"/>
</dbReference>
<evidence type="ECO:0000313" key="8">
    <source>
        <dbReference type="Proteomes" id="UP000650524"/>
    </source>
</evidence>
<feature type="region of interest" description="Disordered" evidence="5">
    <location>
        <begin position="537"/>
        <end position="582"/>
    </location>
</feature>
<dbReference type="Gene3D" id="3.40.50.300">
    <property type="entry name" value="P-loop containing nucleotide triphosphate hydrolases"/>
    <property type="match status" value="2"/>
</dbReference>
<dbReference type="Pfam" id="PF00005">
    <property type="entry name" value="ABC_tran"/>
    <property type="match status" value="2"/>
</dbReference>
<dbReference type="InterPro" id="IPR037118">
    <property type="entry name" value="Val-tRNA_synth_C_sf"/>
</dbReference>
<dbReference type="PANTHER" id="PTHR42855">
    <property type="entry name" value="ABC TRANSPORTER ATP-BINDING SUBUNIT"/>
    <property type="match status" value="1"/>
</dbReference>
<comment type="caution">
    <text evidence="7">The sequence shown here is derived from an EMBL/GenBank/DDBJ whole genome shotgun (WGS) entry which is preliminary data.</text>
</comment>
<evidence type="ECO:0000313" key="7">
    <source>
        <dbReference type="EMBL" id="MBC8176683.1"/>
    </source>
</evidence>